<dbReference type="RefSeq" id="WP_181616685.1">
    <property type="nucleotide sequence ID" value="NZ_BAABAM010000023.1"/>
</dbReference>
<dbReference type="AlphaFoldDB" id="A0A7W0CVP5"/>
<gene>
    <name evidence="1" type="ORF">HNR30_009414</name>
</gene>
<accession>A0A7W0CVP5</accession>
<sequence length="107" mass="11784">MRLLLHGRGEQALLTVLQASAVTAQDFLSDDRLVDCRREDTSKGAALERGAREVIAMQALASRYGLAVPPGMSTTYQASQPLLETALQVDPERYALHKREAEGTDWE</sequence>
<protein>
    <submittedName>
        <fullName evidence="1">Uncharacterized protein</fullName>
    </submittedName>
</protein>
<dbReference type="Proteomes" id="UP000530928">
    <property type="component" value="Unassembled WGS sequence"/>
</dbReference>
<comment type="caution">
    <text evidence="1">The sequence shown here is derived from an EMBL/GenBank/DDBJ whole genome shotgun (WGS) entry which is preliminary data.</text>
</comment>
<name>A0A7W0CVP5_9ACTN</name>
<organism evidence="1 2">
    <name type="scientific">Nonomuraea soli</name>
    <dbReference type="NCBI Taxonomy" id="1032476"/>
    <lineage>
        <taxon>Bacteria</taxon>
        <taxon>Bacillati</taxon>
        <taxon>Actinomycetota</taxon>
        <taxon>Actinomycetes</taxon>
        <taxon>Streptosporangiales</taxon>
        <taxon>Streptosporangiaceae</taxon>
        <taxon>Nonomuraea</taxon>
    </lineage>
</organism>
<evidence type="ECO:0000313" key="2">
    <source>
        <dbReference type="Proteomes" id="UP000530928"/>
    </source>
</evidence>
<keyword evidence="2" id="KW-1185">Reference proteome</keyword>
<reference evidence="1 2" key="1">
    <citation type="submission" date="2020-07" db="EMBL/GenBank/DDBJ databases">
        <title>Genomic Encyclopedia of Type Strains, Phase IV (KMG-IV): sequencing the most valuable type-strain genomes for metagenomic binning, comparative biology and taxonomic classification.</title>
        <authorList>
            <person name="Goeker M."/>
        </authorList>
    </citation>
    <scope>NUCLEOTIDE SEQUENCE [LARGE SCALE GENOMIC DNA]</scope>
    <source>
        <strain evidence="1 2">DSM 45533</strain>
    </source>
</reference>
<proteinExistence type="predicted"/>
<dbReference type="EMBL" id="JACDUR010000017">
    <property type="protein sequence ID" value="MBA2898008.1"/>
    <property type="molecule type" value="Genomic_DNA"/>
</dbReference>
<evidence type="ECO:0000313" key="1">
    <source>
        <dbReference type="EMBL" id="MBA2898008.1"/>
    </source>
</evidence>